<organism evidence="1 2">
    <name type="scientific">Aphis craccivora</name>
    <name type="common">Cowpea aphid</name>
    <dbReference type="NCBI Taxonomy" id="307492"/>
    <lineage>
        <taxon>Eukaryota</taxon>
        <taxon>Metazoa</taxon>
        <taxon>Ecdysozoa</taxon>
        <taxon>Arthropoda</taxon>
        <taxon>Hexapoda</taxon>
        <taxon>Insecta</taxon>
        <taxon>Pterygota</taxon>
        <taxon>Neoptera</taxon>
        <taxon>Paraneoptera</taxon>
        <taxon>Hemiptera</taxon>
        <taxon>Sternorrhyncha</taxon>
        <taxon>Aphidomorpha</taxon>
        <taxon>Aphidoidea</taxon>
        <taxon>Aphididae</taxon>
        <taxon>Aphidini</taxon>
        <taxon>Aphis</taxon>
        <taxon>Aphis</taxon>
    </lineage>
</organism>
<comment type="caution">
    <text evidence="1">The sequence shown here is derived from an EMBL/GenBank/DDBJ whole genome shotgun (WGS) entry which is preliminary data.</text>
</comment>
<sequence length="118" mass="13590">MLFTNHTYHRYRLSPNNGSLWRKTKSLLRHKTIFPPLQRQNCNLAVSAQDKAELLAQHFSNVFKPHTILPNNSHLDQVNKFINSPLPMSLPAKHTTPNEIYSIIKSLKINKSPGHDQI</sequence>
<protein>
    <submittedName>
        <fullName evidence="1">Uncharacterized protein</fullName>
    </submittedName>
</protein>
<dbReference type="OrthoDB" id="415068at2759"/>
<feature type="non-terminal residue" evidence="1">
    <location>
        <position position="118"/>
    </location>
</feature>
<dbReference type="EMBL" id="VUJU01008977">
    <property type="protein sequence ID" value="KAF0723418.1"/>
    <property type="molecule type" value="Genomic_DNA"/>
</dbReference>
<evidence type="ECO:0000313" key="1">
    <source>
        <dbReference type="EMBL" id="KAF0723418.1"/>
    </source>
</evidence>
<evidence type="ECO:0000313" key="2">
    <source>
        <dbReference type="Proteomes" id="UP000478052"/>
    </source>
</evidence>
<proteinExistence type="predicted"/>
<dbReference type="Proteomes" id="UP000478052">
    <property type="component" value="Unassembled WGS sequence"/>
</dbReference>
<accession>A0A6G0WB14</accession>
<dbReference type="AlphaFoldDB" id="A0A6G0WB14"/>
<keyword evidence="2" id="KW-1185">Reference proteome</keyword>
<name>A0A6G0WB14_APHCR</name>
<gene>
    <name evidence="1" type="ORF">FWK35_00036784</name>
</gene>
<reference evidence="1 2" key="1">
    <citation type="submission" date="2019-08" db="EMBL/GenBank/DDBJ databases">
        <title>Whole genome of Aphis craccivora.</title>
        <authorList>
            <person name="Voronova N.V."/>
            <person name="Shulinski R.S."/>
            <person name="Bandarenka Y.V."/>
            <person name="Zhorov D.G."/>
            <person name="Warner D."/>
        </authorList>
    </citation>
    <scope>NUCLEOTIDE SEQUENCE [LARGE SCALE GENOMIC DNA]</scope>
    <source>
        <strain evidence="1">180601</strain>
        <tissue evidence="1">Whole Body</tissue>
    </source>
</reference>